<evidence type="ECO:0000256" key="4">
    <source>
        <dbReference type="ARBA" id="ARBA00022692"/>
    </source>
</evidence>
<proteinExistence type="inferred from homology"/>
<feature type="transmembrane region" description="Helical" evidence="7">
    <location>
        <begin position="242"/>
        <end position="259"/>
    </location>
</feature>
<keyword evidence="4 7" id="KW-0812">Transmembrane</keyword>
<evidence type="ECO:0000256" key="2">
    <source>
        <dbReference type="ARBA" id="ARBA00022448"/>
    </source>
</evidence>
<feature type="transmembrane region" description="Helical" evidence="7">
    <location>
        <begin position="72"/>
        <end position="94"/>
    </location>
</feature>
<dbReference type="Pfam" id="PF00528">
    <property type="entry name" value="BPD_transp_1"/>
    <property type="match status" value="1"/>
</dbReference>
<feature type="domain" description="ABC transmembrane type-1" evidence="8">
    <location>
        <begin position="68"/>
        <end position="259"/>
    </location>
</feature>
<name>A0ABZ1BM68_9FIRM</name>
<evidence type="ECO:0000256" key="3">
    <source>
        <dbReference type="ARBA" id="ARBA00022475"/>
    </source>
</evidence>
<keyword evidence="6 7" id="KW-0472">Membrane</keyword>
<evidence type="ECO:0000259" key="8">
    <source>
        <dbReference type="PROSITE" id="PS50928"/>
    </source>
</evidence>
<evidence type="ECO:0000256" key="5">
    <source>
        <dbReference type="ARBA" id="ARBA00022989"/>
    </source>
</evidence>
<dbReference type="Gene3D" id="1.10.3720.10">
    <property type="entry name" value="MetI-like"/>
    <property type="match status" value="1"/>
</dbReference>
<keyword evidence="10" id="KW-1185">Reference proteome</keyword>
<evidence type="ECO:0000313" key="10">
    <source>
        <dbReference type="Proteomes" id="UP001333102"/>
    </source>
</evidence>
<dbReference type="EMBL" id="CP141614">
    <property type="protein sequence ID" value="WRP13819.1"/>
    <property type="molecule type" value="Genomic_DNA"/>
</dbReference>
<gene>
    <name evidence="9" type="ORF">VLY81_10280</name>
</gene>
<dbReference type="RefSeq" id="WP_324668075.1">
    <property type="nucleotide sequence ID" value="NZ_CP141614.1"/>
</dbReference>
<feature type="transmembrane region" description="Helical" evidence="7">
    <location>
        <begin position="180"/>
        <end position="205"/>
    </location>
</feature>
<keyword evidence="5 7" id="KW-1133">Transmembrane helix</keyword>
<feature type="transmembrane region" description="Helical" evidence="7">
    <location>
        <begin position="137"/>
        <end position="159"/>
    </location>
</feature>
<sequence length="274" mass="29889">MARAVAKGLAYLGLGAFAVMTTYPIVWLVMSSFKTTQAFQLDRLGLPRRWMVDNYVQAWRIGQFDVLMGNSLLYTAVSTAAIVVLSVAAGFAFAKLRSRATPLLYGGFVIGILLTIQSIMVPLFLMATRTHLYNTRLGVLMVYTAMGLPMGVYLCTEYIKGLPDSVIESARLDGAGYLTILWRIVFPMVRPVVTTLAIVTIPGVWNEFMLINVLVSDNALKSLPVGILRFSGALSSDYGKQFAGLVIGMLPMVVFYLLLRNQLTKGVVAGAVKG</sequence>
<dbReference type="InterPro" id="IPR000515">
    <property type="entry name" value="MetI-like"/>
</dbReference>
<feature type="transmembrane region" description="Helical" evidence="7">
    <location>
        <begin position="103"/>
        <end position="125"/>
    </location>
</feature>
<dbReference type="PANTHER" id="PTHR43744">
    <property type="entry name" value="ABC TRANSPORTER PERMEASE PROTEIN MG189-RELATED-RELATED"/>
    <property type="match status" value="1"/>
</dbReference>
<evidence type="ECO:0000256" key="6">
    <source>
        <dbReference type="ARBA" id="ARBA00023136"/>
    </source>
</evidence>
<protein>
    <submittedName>
        <fullName evidence="9">Carbohydrate ABC transporter permease</fullName>
    </submittedName>
</protein>
<keyword evidence="2 7" id="KW-0813">Transport</keyword>
<evidence type="ECO:0000256" key="1">
    <source>
        <dbReference type="ARBA" id="ARBA00004651"/>
    </source>
</evidence>
<reference evidence="10" key="1">
    <citation type="submission" date="2023-12" db="EMBL/GenBank/DDBJ databases">
        <title>Novel isolates from deep terrestrial aquifers shed light on the physiology and ecology of the class Limnochordia.</title>
        <authorList>
            <person name="Karnachuk O.V."/>
            <person name="Lukina A.P."/>
            <person name="Avakyan M.R."/>
            <person name="Kadnikov V."/>
            <person name="Begmatov S."/>
            <person name="Beletsky A.V."/>
            <person name="Mardanov A.V."/>
            <person name="Ravin N.V."/>
        </authorList>
    </citation>
    <scope>NUCLEOTIDE SEQUENCE [LARGE SCALE GENOMIC DNA]</scope>
    <source>
        <strain evidence="10">LN</strain>
    </source>
</reference>
<evidence type="ECO:0000256" key="7">
    <source>
        <dbReference type="RuleBase" id="RU363032"/>
    </source>
</evidence>
<comment type="subcellular location">
    <subcellularLocation>
        <location evidence="1 7">Cell membrane</location>
        <topology evidence="1 7">Multi-pass membrane protein</topology>
    </subcellularLocation>
</comment>
<accession>A0ABZ1BM68</accession>
<dbReference type="Proteomes" id="UP001333102">
    <property type="component" value="Chromosome"/>
</dbReference>
<dbReference type="CDD" id="cd06261">
    <property type="entry name" value="TM_PBP2"/>
    <property type="match status" value="1"/>
</dbReference>
<dbReference type="SUPFAM" id="SSF161098">
    <property type="entry name" value="MetI-like"/>
    <property type="match status" value="1"/>
</dbReference>
<keyword evidence="3" id="KW-1003">Cell membrane</keyword>
<dbReference type="PANTHER" id="PTHR43744:SF12">
    <property type="entry name" value="ABC TRANSPORTER PERMEASE PROTEIN MG189-RELATED"/>
    <property type="match status" value="1"/>
</dbReference>
<organism evidence="9 10">
    <name type="scientific">Geochorda subterranea</name>
    <dbReference type="NCBI Taxonomy" id="3109564"/>
    <lineage>
        <taxon>Bacteria</taxon>
        <taxon>Bacillati</taxon>
        <taxon>Bacillota</taxon>
        <taxon>Limnochordia</taxon>
        <taxon>Limnochordales</taxon>
        <taxon>Geochordaceae</taxon>
        <taxon>Geochorda</taxon>
    </lineage>
</organism>
<dbReference type="InterPro" id="IPR035906">
    <property type="entry name" value="MetI-like_sf"/>
</dbReference>
<comment type="similarity">
    <text evidence="7">Belongs to the binding-protein-dependent transport system permease family.</text>
</comment>
<dbReference type="PROSITE" id="PS50928">
    <property type="entry name" value="ABC_TM1"/>
    <property type="match status" value="1"/>
</dbReference>
<evidence type="ECO:0000313" key="9">
    <source>
        <dbReference type="EMBL" id="WRP13819.1"/>
    </source>
</evidence>
<feature type="transmembrane region" description="Helical" evidence="7">
    <location>
        <begin position="9"/>
        <end position="30"/>
    </location>
</feature>